<organism evidence="2 3">
    <name type="scientific">Ectopseudomonas mendocina</name>
    <name type="common">Pseudomonas mendocina</name>
    <dbReference type="NCBI Taxonomy" id="300"/>
    <lineage>
        <taxon>Bacteria</taxon>
        <taxon>Pseudomonadati</taxon>
        <taxon>Pseudomonadota</taxon>
        <taxon>Gammaproteobacteria</taxon>
        <taxon>Pseudomonadales</taxon>
        <taxon>Pseudomonadaceae</taxon>
        <taxon>Ectopseudomonas</taxon>
    </lineage>
</organism>
<sequence length="126" mass="13016">MAMFTHITLGTNDLEKARAFYNAALPALGYGNVANKDNASVWSGAGSRFVVLTPADGNAATVGNGVTIGFVAPSRAAVNEFHRLALLAGGTDAGAPGLRDYGPNVYAAYVRDLEGHKIVASCMSVE</sequence>
<dbReference type="PANTHER" id="PTHR35006:SF1">
    <property type="entry name" value="BLL2941 PROTEIN"/>
    <property type="match status" value="1"/>
</dbReference>
<feature type="domain" description="VOC" evidence="1">
    <location>
        <begin position="3"/>
        <end position="123"/>
    </location>
</feature>
<reference evidence="2 3" key="1">
    <citation type="submission" date="2019-01" db="EMBL/GenBank/DDBJ databases">
        <title>Whole genome shotgun sequencing of Pseudomonas spp. isolated by its ability to degrade furfural.</title>
        <authorList>
            <person name="Donoso R."/>
            <person name="Farkas C."/>
            <person name="Villegas P."/>
            <person name="Gonzales-Toro F."/>
            <person name="Guajardo-Parra M."/>
            <person name="Araya-Nail M."/>
            <person name="Morgante V."/>
            <person name="Perez-Pantoja D."/>
        </authorList>
    </citation>
    <scope>NUCLEOTIDE SEQUENCE [LARGE SCALE GENOMIC DNA]</scope>
    <source>
        <strain evidence="2 3">VN231</strain>
    </source>
</reference>
<comment type="caution">
    <text evidence="2">The sequence shown here is derived from an EMBL/GenBank/DDBJ whole genome shotgun (WGS) entry which is preliminary data.</text>
</comment>
<dbReference type="AlphaFoldDB" id="A0ABD7RSY7"/>
<dbReference type="CDD" id="cd07262">
    <property type="entry name" value="VOC_like"/>
    <property type="match status" value="1"/>
</dbReference>
<dbReference type="Pfam" id="PF00903">
    <property type="entry name" value="Glyoxalase"/>
    <property type="match status" value="1"/>
</dbReference>
<dbReference type="Gene3D" id="3.10.180.10">
    <property type="entry name" value="2,3-Dihydroxybiphenyl 1,2-Dioxygenase, domain 1"/>
    <property type="match status" value="1"/>
</dbReference>
<evidence type="ECO:0000313" key="3">
    <source>
        <dbReference type="Proteomes" id="UP000317327"/>
    </source>
</evidence>
<dbReference type="Proteomes" id="UP000317327">
    <property type="component" value="Unassembled WGS sequence"/>
</dbReference>
<dbReference type="InterPro" id="IPR004360">
    <property type="entry name" value="Glyas_Fos-R_dOase_dom"/>
</dbReference>
<evidence type="ECO:0000313" key="2">
    <source>
        <dbReference type="EMBL" id="TRO14023.1"/>
    </source>
</evidence>
<dbReference type="SUPFAM" id="SSF54593">
    <property type="entry name" value="Glyoxalase/Bleomycin resistance protein/Dihydroxybiphenyl dioxygenase"/>
    <property type="match status" value="1"/>
</dbReference>
<dbReference type="InterPro" id="IPR029068">
    <property type="entry name" value="Glyas_Bleomycin-R_OHBP_Dase"/>
</dbReference>
<dbReference type="PANTHER" id="PTHR35006">
    <property type="entry name" value="GLYOXALASE FAMILY PROTEIN (AFU_ORTHOLOGUE AFUA_5G14830)"/>
    <property type="match status" value="1"/>
</dbReference>
<proteinExistence type="predicted"/>
<dbReference type="EMBL" id="SCFV01000010">
    <property type="protein sequence ID" value="TRO14023.1"/>
    <property type="molecule type" value="Genomic_DNA"/>
</dbReference>
<dbReference type="InterPro" id="IPR037523">
    <property type="entry name" value="VOC_core"/>
</dbReference>
<evidence type="ECO:0000259" key="1">
    <source>
        <dbReference type="PROSITE" id="PS51819"/>
    </source>
</evidence>
<protein>
    <submittedName>
        <fullName evidence="2">VOC family protein</fullName>
    </submittedName>
</protein>
<accession>A0ABD7RSY7</accession>
<gene>
    <name evidence="2" type="ORF">EQ836_20235</name>
</gene>
<dbReference type="PROSITE" id="PS51819">
    <property type="entry name" value="VOC"/>
    <property type="match status" value="1"/>
</dbReference>
<name>A0ABD7RSY7_ECTME</name>